<evidence type="ECO:0000256" key="4">
    <source>
        <dbReference type="SAM" id="SignalP"/>
    </source>
</evidence>
<dbReference type="SUPFAM" id="SSF53474">
    <property type="entry name" value="alpha/beta-Hydrolases"/>
    <property type="match status" value="1"/>
</dbReference>
<name>A0A9P3HL71_9FUNG</name>
<sequence>MVMKSLTLSCLLAAVSIQAVFAQVLIAPEPDLNSTAVADPNANSTDTAPKPRLASTPTQTILNSVQVLVDNNLEVGGAPFPFVVLPDQRIAARGAASCVKLGELLFSAQSRALPSVAKMLTQVAPNVTEYYIDTGASDPNYLTKCDTLVLNNGTATVKNGGSCIRFLPALCSNNNTSGKVQVITSLGRVTGNRDKFGFRFEGIRYAKAPVGALRFAAPVPVTTRWTTPVDATAPGNKCPQTGDLPGGDEDCLFLNVFTPKLNAEDKSLLPVMFYLHGGSFTTGTGSDPAFNPANVASRGQVVVVTINYRLGLLGFFERVDAGISRSTVPGNQGVRDMLVALKWVQDNIASFGGDQSQVTIFGESAGGHAVRTLLSMPAATKGMFRAAIAQSDPIDLPFNTPKTSSNVISGGIMTMLNCADLACMRAKNVSDILTAQTTLVGQAISMAPEESFLELIKPTIDGLLIFDNFDQLIAGKNGGVQKVPLMIGTMKNEANGFLPSLGQNTPMPQTVFGVTLATLVGYPRSLMTIGYGLYPIDSTDPDGTRNAEGLFASDYLWVCPTQFLAKAYAGTGTPVYQYQFQKGYNPNRPSSDICASNVCHGDDVALVFASPVLMNNATAYPWTADDAALSRTVMDRWTSFAVSGGNPNPTYQASGSDSSVPAWPQYDASTQSILMFDTTSSVSTGGIHPQSCGFMDQAIKYDFQI</sequence>
<comment type="caution">
    <text evidence="6">The sequence shown here is derived from an EMBL/GenBank/DDBJ whole genome shotgun (WGS) entry which is preliminary data.</text>
</comment>
<keyword evidence="4" id="KW-0732">Signal</keyword>
<feature type="signal peptide" evidence="4">
    <location>
        <begin position="1"/>
        <end position="22"/>
    </location>
</feature>
<protein>
    <recommendedName>
        <fullName evidence="5">Carboxylesterase type B domain-containing protein</fullName>
    </recommendedName>
</protein>
<comment type="similarity">
    <text evidence="1">Belongs to the type-B carboxylesterase/lipase family.</text>
</comment>
<dbReference type="Proteomes" id="UP000827284">
    <property type="component" value="Unassembled WGS sequence"/>
</dbReference>
<dbReference type="InterPro" id="IPR002018">
    <property type="entry name" value="CarbesteraseB"/>
</dbReference>
<dbReference type="OrthoDB" id="408631at2759"/>
<feature type="chain" id="PRO_5040499901" description="Carboxylesterase type B domain-containing protein" evidence="4">
    <location>
        <begin position="23"/>
        <end position="705"/>
    </location>
</feature>
<dbReference type="InterPro" id="IPR019826">
    <property type="entry name" value="Carboxylesterase_B_AS"/>
</dbReference>
<keyword evidence="7" id="KW-1185">Reference proteome</keyword>
<dbReference type="InterPro" id="IPR050309">
    <property type="entry name" value="Type-B_Carboxylest/Lipase"/>
</dbReference>
<evidence type="ECO:0000256" key="2">
    <source>
        <dbReference type="ARBA" id="ARBA00022801"/>
    </source>
</evidence>
<proteinExistence type="inferred from homology"/>
<dbReference type="InterPro" id="IPR019819">
    <property type="entry name" value="Carboxylesterase_B_CS"/>
</dbReference>
<dbReference type="GO" id="GO:0016787">
    <property type="term" value="F:hydrolase activity"/>
    <property type="evidence" value="ECO:0007669"/>
    <property type="project" value="UniProtKB-KW"/>
</dbReference>
<evidence type="ECO:0000256" key="1">
    <source>
        <dbReference type="ARBA" id="ARBA00005964"/>
    </source>
</evidence>
<keyword evidence="2" id="KW-0378">Hydrolase</keyword>
<evidence type="ECO:0000313" key="7">
    <source>
        <dbReference type="Proteomes" id="UP000827284"/>
    </source>
</evidence>
<accession>A0A9P3HL71</accession>
<dbReference type="PANTHER" id="PTHR11559">
    <property type="entry name" value="CARBOXYLESTERASE"/>
    <property type="match status" value="1"/>
</dbReference>
<dbReference type="EMBL" id="BQFW01000015">
    <property type="protein sequence ID" value="GJJ78636.1"/>
    <property type="molecule type" value="Genomic_DNA"/>
</dbReference>
<dbReference type="PROSITE" id="PS00122">
    <property type="entry name" value="CARBOXYLESTERASE_B_1"/>
    <property type="match status" value="1"/>
</dbReference>
<dbReference type="Gene3D" id="3.40.50.1820">
    <property type="entry name" value="alpha/beta hydrolase"/>
    <property type="match status" value="1"/>
</dbReference>
<dbReference type="Pfam" id="PF00135">
    <property type="entry name" value="COesterase"/>
    <property type="match status" value="1"/>
</dbReference>
<evidence type="ECO:0000256" key="3">
    <source>
        <dbReference type="SAM" id="MobiDB-lite"/>
    </source>
</evidence>
<dbReference type="InterPro" id="IPR029058">
    <property type="entry name" value="AB_hydrolase_fold"/>
</dbReference>
<dbReference type="AlphaFoldDB" id="A0A9P3HL71"/>
<evidence type="ECO:0000313" key="6">
    <source>
        <dbReference type="EMBL" id="GJJ78636.1"/>
    </source>
</evidence>
<organism evidence="6 7">
    <name type="scientific">Entomortierella parvispora</name>
    <dbReference type="NCBI Taxonomy" id="205924"/>
    <lineage>
        <taxon>Eukaryota</taxon>
        <taxon>Fungi</taxon>
        <taxon>Fungi incertae sedis</taxon>
        <taxon>Mucoromycota</taxon>
        <taxon>Mortierellomycotina</taxon>
        <taxon>Mortierellomycetes</taxon>
        <taxon>Mortierellales</taxon>
        <taxon>Mortierellaceae</taxon>
        <taxon>Entomortierella</taxon>
    </lineage>
</organism>
<feature type="compositionally biased region" description="Polar residues" evidence="3">
    <location>
        <begin position="35"/>
        <end position="47"/>
    </location>
</feature>
<feature type="domain" description="Carboxylesterase type B" evidence="5">
    <location>
        <begin position="181"/>
        <end position="683"/>
    </location>
</feature>
<gene>
    <name evidence="6" type="ORF">EMPS_10995</name>
</gene>
<reference evidence="6" key="2">
    <citation type="journal article" date="2022" name="Microbiol. Resour. Announc.">
        <title>Whole-Genome Sequence of Entomortierella parvispora E1425, a Mucoromycotan Fungus Associated with Burkholderiaceae-Related Endosymbiotic Bacteria.</title>
        <authorList>
            <person name="Herlambang A."/>
            <person name="Guo Y."/>
            <person name="Takashima Y."/>
            <person name="Narisawa K."/>
            <person name="Ohta H."/>
            <person name="Nishizawa T."/>
        </authorList>
    </citation>
    <scope>NUCLEOTIDE SEQUENCE</scope>
    <source>
        <strain evidence="6">E1425</strain>
    </source>
</reference>
<dbReference type="PROSITE" id="PS00941">
    <property type="entry name" value="CARBOXYLESTERASE_B_2"/>
    <property type="match status" value="1"/>
</dbReference>
<feature type="region of interest" description="Disordered" evidence="3">
    <location>
        <begin position="35"/>
        <end position="55"/>
    </location>
</feature>
<evidence type="ECO:0000259" key="5">
    <source>
        <dbReference type="Pfam" id="PF00135"/>
    </source>
</evidence>
<reference evidence="6" key="1">
    <citation type="submission" date="2021-11" db="EMBL/GenBank/DDBJ databases">
        <authorList>
            <person name="Herlambang A."/>
            <person name="Guo Y."/>
            <person name="Takashima Y."/>
            <person name="Nishizawa T."/>
        </authorList>
    </citation>
    <scope>NUCLEOTIDE SEQUENCE</scope>
    <source>
        <strain evidence="6">E1425</strain>
    </source>
</reference>